<organism evidence="1 2">
    <name type="scientific">Pseudonocardia kongjuensis</name>
    <dbReference type="NCBI Taxonomy" id="102227"/>
    <lineage>
        <taxon>Bacteria</taxon>
        <taxon>Bacillati</taxon>
        <taxon>Actinomycetota</taxon>
        <taxon>Actinomycetes</taxon>
        <taxon>Pseudonocardiales</taxon>
        <taxon>Pseudonocardiaceae</taxon>
        <taxon>Pseudonocardia</taxon>
    </lineage>
</organism>
<name>A0ABP4IUX9_9PSEU</name>
<sequence length="167" mass="17921">MQESRDIATLSVGGYKSCESSPDCPTAGHHLTHLEITVRTIPIDTNRVAFIGTGKGAARAEYVELSDGSRKRSGNQDKNEHGVPLWVIDVLVDDDEADRAEVVAVKIASHDEPRTEKWKPVRFVNLVAVPYVAQGTGRVALSMRADGIEGQGAHAHRKAGGNEGQAA</sequence>
<evidence type="ECO:0000313" key="2">
    <source>
        <dbReference type="Proteomes" id="UP001501414"/>
    </source>
</evidence>
<accession>A0ABP4IUX9</accession>
<reference evidence="2" key="1">
    <citation type="journal article" date="2019" name="Int. J. Syst. Evol. Microbiol.">
        <title>The Global Catalogue of Microorganisms (GCM) 10K type strain sequencing project: providing services to taxonomists for standard genome sequencing and annotation.</title>
        <authorList>
            <consortium name="The Broad Institute Genomics Platform"/>
            <consortium name="The Broad Institute Genome Sequencing Center for Infectious Disease"/>
            <person name="Wu L."/>
            <person name="Ma J."/>
        </authorList>
    </citation>
    <scope>NUCLEOTIDE SEQUENCE [LARGE SCALE GENOMIC DNA]</scope>
    <source>
        <strain evidence="2">JCM 11896</strain>
    </source>
</reference>
<protein>
    <submittedName>
        <fullName evidence="1">Uncharacterized protein</fullName>
    </submittedName>
</protein>
<dbReference type="EMBL" id="BAAAJK010000048">
    <property type="protein sequence ID" value="GAA1399505.1"/>
    <property type="molecule type" value="Genomic_DNA"/>
</dbReference>
<gene>
    <name evidence="1" type="ORF">GCM10009613_55160</name>
</gene>
<proteinExistence type="predicted"/>
<comment type="caution">
    <text evidence="1">The sequence shown here is derived from an EMBL/GenBank/DDBJ whole genome shotgun (WGS) entry which is preliminary data.</text>
</comment>
<keyword evidence="2" id="KW-1185">Reference proteome</keyword>
<dbReference type="Proteomes" id="UP001501414">
    <property type="component" value="Unassembled WGS sequence"/>
</dbReference>
<evidence type="ECO:0000313" key="1">
    <source>
        <dbReference type="EMBL" id="GAA1399505.1"/>
    </source>
</evidence>